<reference evidence="3" key="1">
    <citation type="journal article" date="2019" name="Int. J. Syst. Evol. Microbiol.">
        <title>The Global Catalogue of Microorganisms (GCM) 10K type strain sequencing project: providing services to taxonomists for standard genome sequencing and annotation.</title>
        <authorList>
            <consortium name="The Broad Institute Genomics Platform"/>
            <consortium name="The Broad Institute Genome Sequencing Center for Infectious Disease"/>
            <person name="Wu L."/>
            <person name="Ma J."/>
        </authorList>
    </citation>
    <scope>NUCLEOTIDE SEQUENCE [LARGE SCALE GENOMIC DNA]</scope>
    <source>
        <strain evidence="3">CECT 7649</strain>
    </source>
</reference>
<feature type="transmembrane region" description="Helical" evidence="1">
    <location>
        <begin position="6"/>
        <end position="23"/>
    </location>
</feature>
<proteinExistence type="predicted"/>
<comment type="caution">
    <text evidence="2">The sequence shown here is derived from an EMBL/GenBank/DDBJ whole genome shotgun (WGS) entry which is preliminary data.</text>
</comment>
<protein>
    <submittedName>
        <fullName evidence="2">Uncharacterized protein</fullName>
    </submittedName>
</protein>
<name>A0ABW2P0V2_9ACTN</name>
<dbReference type="RefSeq" id="WP_380825313.1">
    <property type="nucleotide sequence ID" value="NZ_JBHTCG010000004.1"/>
</dbReference>
<keyword evidence="1" id="KW-0472">Membrane</keyword>
<feature type="transmembrane region" description="Helical" evidence="1">
    <location>
        <begin position="44"/>
        <end position="62"/>
    </location>
</feature>
<keyword evidence="1" id="KW-1133">Transmembrane helix</keyword>
<accession>A0ABW2P0V2</accession>
<sequence>MEAIKAVPNLAVALITLSAGWIVGNRLTARWDEHKKRRELDLQALGAFYAVYGQFFALWKLWSGAPSSLPDHDEFRRTMLERTAAAEGELESLLVRLAGEHNLSARDRVLLGCFRQGFQSLRLCVKANKPLQSQIYRPGTEDLVTVRWDGSEAPPYIAFKALSGHVADLLAKGSAGTKPERAFEALREITHTRLSRVWVNETFDILQVHHPEWPPPEHAC</sequence>
<gene>
    <name evidence="2" type="ORF">ACFQSB_08075</name>
</gene>
<evidence type="ECO:0000256" key="1">
    <source>
        <dbReference type="SAM" id="Phobius"/>
    </source>
</evidence>
<keyword evidence="3" id="KW-1185">Reference proteome</keyword>
<dbReference type="EMBL" id="JBHTCG010000004">
    <property type="protein sequence ID" value="MFC7382162.1"/>
    <property type="molecule type" value="Genomic_DNA"/>
</dbReference>
<evidence type="ECO:0000313" key="2">
    <source>
        <dbReference type="EMBL" id="MFC7382162.1"/>
    </source>
</evidence>
<dbReference type="Proteomes" id="UP001596496">
    <property type="component" value="Unassembled WGS sequence"/>
</dbReference>
<evidence type="ECO:0000313" key="3">
    <source>
        <dbReference type="Proteomes" id="UP001596496"/>
    </source>
</evidence>
<organism evidence="2 3">
    <name type="scientific">Sphaerisporangium rhizosphaerae</name>
    <dbReference type="NCBI Taxonomy" id="2269375"/>
    <lineage>
        <taxon>Bacteria</taxon>
        <taxon>Bacillati</taxon>
        <taxon>Actinomycetota</taxon>
        <taxon>Actinomycetes</taxon>
        <taxon>Streptosporangiales</taxon>
        <taxon>Streptosporangiaceae</taxon>
        <taxon>Sphaerisporangium</taxon>
    </lineage>
</organism>
<keyword evidence="1" id="KW-0812">Transmembrane</keyword>